<keyword evidence="1" id="KW-0472">Membrane</keyword>
<evidence type="ECO:0000313" key="3">
    <source>
        <dbReference type="EMBL" id="RNA23940.1"/>
    </source>
</evidence>
<keyword evidence="1" id="KW-1133">Transmembrane helix</keyword>
<feature type="chain" id="PRO_5018127708" evidence="2">
    <location>
        <begin position="21"/>
        <end position="242"/>
    </location>
</feature>
<reference evidence="3 4" key="1">
    <citation type="journal article" date="2018" name="Sci. Rep.">
        <title>Genomic signatures of local adaptation to the degree of environmental predictability in rotifers.</title>
        <authorList>
            <person name="Franch-Gras L."/>
            <person name="Hahn C."/>
            <person name="Garcia-Roger E.M."/>
            <person name="Carmona M.J."/>
            <person name="Serra M."/>
            <person name="Gomez A."/>
        </authorList>
    </citation>
    <scope>NUCLEOTIDE SEQUENCE [LARGE SCALE GENOMIC DNA]</scope>
    <source>
        <strain evidence="3">HYR1</strain>
    </source>
</reference>
<accession>A0A3M7RKK5</accession>
<keyword evidence="2" id="KW-0732">Signal</keyword>
<proteinExistence type="predicted"/>
<dbReference type="AlphaFoldDB" id="A0A3M7RKK5"/>
<evidence type="ECO:0000256" key="1">
    <source>
        <dbReference type="SAM" id="Phobius"/>
    </source>
</evidence>
<sequence length="242" mass="27426">MNCFECSMVFFEFLILFCLAGKPTENSFSSMAKIDGVERSPDSLTIIESLSSFEKAMLIELPPKSKGEPSGQINDLKFFFIFLKLWIILGPGAAVSLIFLIAYWSLVILIGTKTSDWVPSAFLESSSAWKVSLVEMWFKKVLFCNLIINLQFCLGLQFILQKKIFLKCQEGGKNPLDLLSLIPETRKFSLQILTHSCTSISLEIVFAQFFNRVQIGHNQNVIREKALKSLLILYILAFITIE</sequence>
<organism evidence="3 4">
    <name type="scientific">Brachionus plicatilis</name>
    <name type="common">Marine rotifer</name>
    <name type="synonym">Brachionus muelleri</name>
    <dbReference type="NCBI Taxonomy" id="10195"/>
    <lineage>
        <taxon>Eukaryota</taxon>
        <taxon>Metazoa</taxon>
        <taxon>Spiralia</taxon>
        <taxon>Gnathifera</taxon>
        <taxon>Rotifera</taxon>
        <taxon>Eurotatoria</taxon>
        <taxon>Monogononta</taxon>
        <taxon>Pseudotrocha</taxon>
        <taxon>Ploima</taxon>
        <taxon>Brachionidae</taxon>
        <taxon>Brachionus</taxon>
    </lineage>
</organism>
<feature type="signal peptide" evidence="2">
    <location>
        <begin position="1"/>
        <end position="20"/>
    </location>
</feature>
<gene>
    <name evidence="3" type="ORF">BpHYR1_042886</name>
</gene>
<keyword evidence="4" id="KW-1185">Reference proteome</keyword>
<protein>
    <submittedName>
        <fullName evidence="3">Uncharacterized protein</fullName>
    </submittedName>
</protein>
<name>A0A3M7RKK5_BRAPC</name>
<feature type="transmembrane region" description="Helical" evidence="1">
    <location>
        <begin position="137"/>
        <end position="160"/>
    </location>
</feature>
<dbReference type="Proteomes" id="UP000276133">
    <property type="component" value="Unassembled WGS sequence"/>
</dbReference>
<feature type="transmembrane region" description="Helical" evidence="1">
    <location>
        <begin position="85"/>
        <end position="110"/>
    </location>
</feature>
<evidence type="ECO:0000313" key="4">
    <source>
        <dbReference type="Proteomes" id="UP000276133"/>
    </source>
</evidence>
<comment type="caution">
    <text evidence="3">The sequence shown here is derived from an EMBL/GenBank/DDBJ whole genome shotgun (WGS) entry which is preliminary data.</text>
</comment>
<evidence type="ECO:0000256" key="2">
    <source>
        <dbReference type="SAM" id="SignalP"/>
    </source>
</evidence>
<keyword evidence="1" id="KW-0812">Transmembrane</keyword>
<dbReference type="EMBL" id="REGN01003194">
    <property type="protein sequence ID" value="RNA23940.1"/>
    <property type="molecule type" value="Genomic_DNA"/>
</dbReference>